<dbReference type="EMBL" id="CP114029">
    <property type="protein sequence ID" value="WAP67714.1"/>
    <property type="molecule type" value="Genomic_DNA"/>
</dbReference>
<evidence type="ECO:0000256" key="7">
    <source>
        <dbReference type="ARBA" id="ARBA00023136"/>
    </source>
</evidence>
<comment type="subcellular location">
    <subcellularLocation>
        <location evidence="1">Cell membrane</location>
        <topology evidence="1">Multi-pass membrane protein</topology>
    </subcellularLocation>
</comment>
<dbReference type="PANTHER" id="PTHR42929">
    <property type="entry name" value="INNER MEMBRANE ABC TRANSPORTER PERMEASE PROTEIN YDCU-RELATED-RELATED"/>
    <property type="match status" value="1"/>
</dbReference>
<dbReference type="Gene3D" id="1.10.3720.10">
    <property type="entry name" value="MetI-like"/>
    <property type="match status" value="1"/>
</dbReference>
<reference evidence="10" key="1">
    <citation type="submission" date="2022-12" db="EMBL/GenBank/DDBJ databases">
        <title>Jiella pelagia sp. nov., isolated from phosphonate enriched culture of Northwest Pacific surface seawater.</title>
        <authorList>
            <person name="Shin D.Y."/>
            <person name="Hwang C.Y."/>
        </authorList>
    </citation>
    <scope>NUCLEOTIDE SEQUENCE</scope>
    <source>
        <strain evidence="10">HL-NP1</strain>
    </source>
</reference>
<evidence type="ECO:0000259" key="9">
    <source>
        <dbReference type="PROSITE" id="PS50928"/>
    </source>
</evidence>
<evidence type="ECO:0000256" key="1">
    <source>
        <dbReference type="ARBA" id="ARBA00004651"/>
    </source>
</evidence>
<gene>
    <name evidence="10" type="ORF">OH818_19880</name>
</gene>
<dbReference type="PANTHER" id="PTHR42929:SF5">
    <property type="entry name" value="ABC TRANSPORTER PERMEASE PROTEIN"/>
    <property type="match status" value="1"/>
</dbReference>
<evidence type="ECO:0000256" key="2">
    <source>
        <dbReference type="ARBA" id="ARBA00007069"/>
    </source>
</evidence>
<evidence type="ECO:0000256" key="8">
    <source>
        <dbReference type="SAM" id="Phobius"/>
    </source>
</evidence>
<dbReference type="PROSITE" id="PS50928">
    <property type="entry name" value="ABC_TM1"/>
    <property type="match status" value="1"/>
</dbReference>
<evidence type="ECO:0000313" key="11">
    <source>
        <dbReference type="Proteomes" id="UP001164020"/>
    </source>
</evidence>
<keyword evidence="4" id="KW-1003">Cell membrane</keyword>
<dbReference type="InterPro" id="IPR000515">
    <property type="entry name" value="MetI-like"/>
</dbReference>
<evidence type="ECO:0000256" key="3">
    <source>
        <dbReference type="ARBA" id="ARBA00022448"/>
    </source>
</evidence>
<proteinExistence type="inferred from homology"/>
<organism evidence="10 11">
    <name type="scientific">Jiella pelagia</name>
    <dbReference type="NCBI Taxonomy" id="2986949"/>
    <lineage>
        <taxon>Bacteria</taxon>
        <taxon>Pseudomonadati</taxon>
        <taxon>Pseudomonadota</taxon>
        <taxon>Alphaproteobacteria</taxon>
        <taxon>Hyphomicrobiales</taxon>
        <taxon>Aurantimonadaceae</taxon>
        <taxon>Jiella</taxon>
    </lineage>
</organism>
<feature type="transmembrane region" description="Helical" evidence="8">
    <location>
        <begin position="74"/>
        <end position="94"/>
    </location>
</feature>
<feature type="transmembrane region" description="Helical" evidence="8">
    <location>
        <begin position="24"/>
        <end position="47"/>
    </location>
</feature>
<keyword evidence="3" id="KW-0813">Transport</keyword>
<dbReference type="CDD" id="cd06261">
    <property type="entry name" value="TM_PBP2"/>
    <property type="match status" value="1"/>
</dbReference>
<evidence type="ECO:0000256" key="4">
    <source>
        <dbReference type="ARBA" id="ARBA00022475"/>
    </source>
</evidence>
<accession>A0ABY7BY64</accession>
<evidence type="ECO:0000313" key="10">
    <source>
        <dbReference type="EMBL" id="WAP67714.1"/>
    </source>
</evidence>
<sequence>MSAIRHPISGTPPRRIGTLVDKTALLAGPGLLYLAVLYAVPLLLLLLQSFRSDDGGFTLVAYTSFFGDTYNLEVLARTLRVAFLTTLLSLAVAYPTAIAMNRAKGIWLTVFLVALVLPMSLGVVVKAFAWSILFRSNGALNQTMESLGLIDAPIRMLFTETALVIGAANVFLPFMVLPIYAVLRQQDDALQHAAASLGASPVFRFFHVSLPLTLPGIVAGAAFVFSLSISMYVIPSLIVGETQQTLPMLIARSFLYLRNEQLGSSISAILLIIAIAVVLFSSWLAARLGAKE</sequence>
<feature type="transmembrane region" description="Helical" evidence="8">
    <location>
        <begin position="106"/>
        <end position="133"/>
    </location>
</feature>
<dbReference type="Proteomes" id="UP001164020">
    <property type="component" value="Chromosome"/>
</dbReference>
<dbReference type="SUPFAM" id="SSF161098">
    <property type="entry name" value="MetI-like"/>
    <property type="match status" value="1"/>
</dbReference>
<feature type="transmembrane region" description="Helical" evidence="8">
    <location>
        <begin position="212"/>
        <end position="234"/>
    </location>
</feature>
<keyword evidence="11" id="KW-1185">Reference proteome</keyword>
<dbReference type="RefSeq" id="WP_268880177.1">
    <property type="nucleotide sequence ID" value="NZ_CP114029.1"/>
</dbReference>
<keyword evidence="5 8" id="KW-0812">Transmembrane</keyword>
<evidence type="ECO:0000256" key="5">
    <source>
        <dbReference type="ARBA" id="ARBA00022692"/>
    </source>
</evidence>
<feature type="transmembrane region" description="Helical" evidence="8">
    <location>
        <begin position="262"/>
        <end position="286"/>
    </location>
</feature>
<comment type="similarity">
    <text evidence="2">Belongs to the binding-protein-dependent transport system permease family. CysTW subfamily.</text>
</comment>
<name>A0ABY7BY64_9HYPH</name>
<keyword evidence="7 8" id="KW-0472">Membrane</keyword>
<keyword evidence="6 8" id="KW-1133">Transmembrane helix</keyword>
<feature type="domain" description="ABC transmembrane type-1" evidence="9">
    <location>
        <begin position="75"/>
        <end position="281"/>
    </location>
</feature>
<dbReference type="InterPro" id="IPR035906">
    <property type="entry name" value="MetI-like_sf"/>
</dbReference>
<feature type="transmembrane region" description="Helical" evidence="8">
    <location>
        <begin position="162"/>
        <end position="183"/>
    </location>
</feature>
<protein>
    <submittedName>
        <fullName evidence="10">ABC transporter permease</fullName>
    </submittedName>
</protein>
<evidence type="ECO:0000256" key="6">
    <source>
        <dbReference type="ARBA" id="ARBA00022989"/>
    </source>
</evidence>